<evidence type="ECO:0000313" key="3">
    <source>
        <dbReference type="Proteomes" id="UP000245699"/>
    </source>
</evidence>
<name>A0A2T9XZP5_9FUNG</name>
<sequence length="61" mass="7262">MEFFSGTRRIGFQIAGYELLVVAIGFLYFAIVKKQQLFHKDRREKTEPRVRYIDRSIPNDP</sequence>
<organism evidence="2 3">
    <name type="scientific">Furculomyces boomerangus</name>
    <dbReference type="NCBI Taxonomy" id="61424"/>
    <lineage>
        <taxon>Eukaryota</taxon>
        <taxon>Fungi</taxon>
        <taxon>Fungi incertae sedis</taxon>
        <taxon>Zoopagomycota</taxon>
        <taxon>Kickxellomycotina</taxon>
        <taxon>Harpellomycetes</taxon>
        <taxon>Harpellales</taxon>
        <taxon>Harpellaceae</taxon>
        <taxon>Furculomyces</taxon>
    </lineage>
</organism>
<keyword evidence="1" id="KW-1133">Transmembrane helix</keyword>
<proteinExistence type="predicted"/>
<accession>A0A2T9XZP5</accession>
<keyword evidence="1" id="KW-0472">Membrane</keyword>
<dbReference type="AlphaFoldDB" id="A0A2T9XZP5"/>
<evidence type="ECO:0000256" key="1">
    <source>
        <dbReference type="SAM" id="Phobius"/>
    </source>
</evidence>
<dbReference type="Proteomes" id="UP000245699">
    <property type="component" value="Unassembled WGS sequence"/>
</dbReference>
<keyword evidence="3" id="KW-1185">Reference proteome</keyword>
<feature type="transmembrane region" description="Helical" evidence="1">
    <location>
        <begin position="12"/>
        <end position="32"/>
    </location>
</feature>
<keyword evidence="1" id="KW-0812">Transmembrane</keyword>
<evidence type="ECO:0000313" key="2">
    <source>
        <dbReference type="EMBL" id="PVU85550.1"/>
    </source>
</evidence>
<comment type="caution">
    <text evidence="2">The sequence shown here is derived from an EMBL/GenBank/DDBJ whole genome shotgun (WGS) entry which is preliminary data.</text>
</comment>
<gene>
    <name evidence="2" type="ORF">BB559_006954</name>
</gene>
<dbReference type="EMBL" id="MBFT01001069">
    <property type="protein sequence ID" value="PVU85550.1"/>
    <property type="molecule type" value="Genomic_DNA"/>
</dbReference>
<protein>
    <submittedName>
        <fullName evidence="2">Uncharacterized protein</fullName>
    </submittedName>
</protein>
<reference evidence="2 3" key="1">
    <citation type="journal article" date="2018" name="MBio">
        <title>Comparative Genomics Reveals the Core Gene Toolbox for the Fungus-Insect Symbiosis.</title>
        <authorList>
            <person name="Wang Y."/>
            <person name="Stata M."/>
            <person name="Wang W."/>
            <person name="Stajich J.E."/>
            <person name="White M.M."/>
            <person name="Moncalvo J.M."/>
        </authorList>
    </citation>
    <scope>NUCLEOTIDE SEQUENCE [LARGE SCALE GENOMIC DNA]</scope>
    <source>
        <strain evidence="2 3">AUS-77-4</strain>
    </source>
</reference>